<dbReference type="Pfam" id="PF13438">
    <property type="entry name" value="DUF4113"/>
    <property type="match status" value="1"/>
</dbReference>
<sequence length="437" mass="49045">MGRGHSSDQICLAMFALIDGNNFYVSCERVFNPCLMGRPVIVLSNNDGCAVARSEEAKALGIKMGVPWFQVQSLARKHGVIALSSNYTLYADMSNRMMSLLGQFAPQEIYSIDECFLYFNDFQMDLTAYSQTIRQRIKHWLGLPVCIGIGPTKTLAKLANHIAKKQPRWQGVCNLGTLPETTLNNLLAGIEVGEVWGIGRRLREKLHHLNIRTALALKCADADLIGRMFSITAKRTVTELRGMPALRLDEVAPARQQILCSRSFGMPVTQYSELQEAVTSYITRAAEKLRCQSLLAHAVHVYIHTNPHRKRDAQYRQGITVTLTESSCDTIKLTRAGLWGLARIYRTGYRYNKAGIMLMELVPADAFRQTALFAHDTTMADKARTLMTTLDLVNRRMGKDTLALAGAGTVKNWHMKRNHKSPCYTTEWKELAEAHCC</sequence>
<evidence type="ECO:0000256" key="5">
    <source>
        <dbReference type="ARBA" id="ARBA00023236"/>
    </source>
</evidence>
<keyword evidence="2" id="KW-0227">DNA damage</keyword>
<dbReference type="GO" id="GO:0006281">
    <property type="term" value="P:DNA repair"/>
    <property type="evidence" value="ECO:0007669"/>
    <property type="project" value="UniProtKB-KW"/>
</dbReference>
<dbReference type="SUPFAM" id="SSF56672">
    <property type="entry name" value="DNA/RNA polymerases"/>
    <property type="match status" value="1"/>
</dbReference>
<evidence type="ECO:0000259" key="6">
    <source>
        <dbReference type="PROSITE" id="PS50173"/>
    </source>
</evidence>
<dbReference type="InterPro" id="IPR043502">
    <property type="entry name" value="DNA/RNA_pol_sf"/>
</dbReference>
<evidence type="ECO:0000256" key="1">
    <source>
        <dbReference type="ARBA" id="ARBA00010945"/>
    </source>
</evidence>
<dbReference type="InterPro" id="IPR025188">
    <property type="entry name" value="DUF4113"/>
</dbReference>
<dbReference type="NCBIfam" id="NF002955">
    <property type="entry name" value="PRK03609.1"/>
    <property type="match status" value="1"/>
</dbReference>
<evidence type="ECO:0000313" key="7">
    <source>
        <dbReference type="EMBL" id="SEN31098.1"/>
    </source>
</evidence>
<dbReference type="GO" id="GO:0003684">
    <property type="term" value="F:damaged DNA binding"/>
    <property type="evidence" value="ECO:0007669"/>
    <property type="project" value="InterPro"/>
</dbReference>
<dbReference type="GO" id="GO:0009432">
    <property type="term" value="P:SOS response"/>
    <property type="evidence" value="ECO:0007669"/>
    <property type="project" value="UniProtKB-KW"/>
</dbReference>
<dbReference type="STRING" id="917.SAMN05216326_10226"/>
<keyword evidence="4" id="KW-0234">DNA repair</keyword>
<dbReference type="Pfam" id="PF00817">
    <property type="entry name" value="IMS"/>
    <property type="match status" value="1"/>
</dbReference>
<evidence type="ECO:0000256" key="4">
    <source>
        <dbReference type="ARBA" id="ARBA00023204"/>
    </source>
</evidence>
<feature type="domain" description="UmuC" evidence="6">
    <location>
        <begin position="15"/>
        <end position="199"/>
    </location>
</feature>
<evidence type="ECO:0000313" key="8">
    <source>
        <dbReference type="Proteomes" id="UP000199459"/>
    </source>
</evidence>
<keyword evidence="5" id="KW-0742">SOS response</keyword>
<dbReference type="EMBL" id="FOCP01000013">
    <property type="protein sequence ID" value="SEN31098.1"/>
    <property type="molecule type" value="Genomic_DNA"/>
</dbReference>
<dbReference type="AlphaFoldDB" id="A0A1H8FJ47"/>
<dbReference type="InterPro" id="IPR017961">
    <property type="entry name" value="DNA_pol_Y-fam_little_finger"/>
</dbReference>
<dbReference type="RefSeq" id="WP_245738899.1">
    <property type="nucleotide sequence ID" value="NZ_FOCP01000013.1"/>
</dbReference>
<dbReference type="InterPro" id="IPR043128">
    <property type="entry name" value="Rev_trsase/Diguanyl_cyclase"/>
</dbReference>
<dbReference type="Pfam" id="PF11799">
    <property type="entry name" value="IMS_C"/>
    <property type="match status" value="1"/>
</dbReference>
<dbReference type="Pfam" id="PF11798">
    <property type="entry name" value="IMS_HHH"/>
    <property type="match status" value="1"/>
</dbReference>
<reference evidence="7 8" key="1">
    <citation type="submission" date="2016-10" db="EMBL/GenBank/DDBJ databases">
        <authorList>
            <person name="de Groot N.N."/>
        </authorList>
    </citation>
    <scope>NUCLEOTIDE SEQUENCE [LARGE SCALE GENOMIC DNA]</scope>
    <source>
        <strain evidence="7 8">Nm22</strain>
    </source>
</reference>
<evidence type="ECO:0000256" key="2">
    <source>
        <dbReference type="ARBA" id="ARBA00022763"/>
    </source>
</evidence>
<name>A0A1H8FJ47_9PROT</name>
<dbReference type="Gene3D" id="3.30.70.270">
    <property type="match status" value="1"/>
</dbReference>
<dbReference type="Gene3D" id="3.40.1170.60">
    <property type="match status" value="1"/>
</dbReference>
<dbReference type="InterPro" id="IPR024728">
    <property type="entry name" value="PolY_HhH_motif"/>
</dbReference>
<dbReference type="CDD" id="cd01700">
    <property type="entry name" value="PolY_Pol_V_umuC"/>
    <property type="match status" value="1"/>
</dbReference>
<dbReference type="Proteomes" id="UP000199459">
    <property type="component" value="Unassembled WGS sequence"/>
</dbReference>
<dbReference type="PANTHER" id="PTHR11076">
    <property type="entry name" value="DNA REPAIR POLYMERASE UMUC / TRANSFERASE FAMILY MEMBER"/>
    <property type="match status" value="1"/>
</dbReference>
<dbReference type="InterPro" id="IPR050116">
    <property type="entry name" value="DNA_polymerase-Y"/>
</dbReference>
<gene>
    <name evidence="7" type="ORF">SAMN05216325_11341</name>
</gene>
<dbReference type="GO" id="GO:0003887">
    <property type="term" value="F:DNA-directed DNA polymerase activity"/>
    <property type="evidence" value="ECO:0007669"/>
    <property type="project" value="TreeGrafter"/>
</dbReference>
<dbReference type="GO" id="GO:0005829">
    <property type="term" value="C:cytosol"/>
    <property type="evidence" value="ECO:0007669"/>
    <property type="project" value="TreeGrafter"/>
</dbReference>
<keyword evidence="3" id="KW-0741">SOS mutagenesis</keyword>
<dbReference type="InterPro" id="IPR001126">
    <property type="entry name" value="UmuC"/>
</dbReference>
<dbReference type="PROSITE" id="PS50173">
    <property type="entry name" value="UMUC"/>
    <property type="match status" value="1"/>
</dbReference>
<proteinExistence type="inferred from homology"/>
<protein>
    <submittedName>
        <fullName evidence="7">DNA polymerase V</fullName>
    </submittedName>
</protein>
<organism evidence="7 8">
    <name type="scientific">Nitrosomonas marina</name>
    <dbReference type="NCBI Taxonomy" id="917"/>
    <lineage>
        <taxon>Bacteria</taxon>
        <taxon>Pseudomonadati</taxon>
        <taxon>Pseudomonadota</taxon>
        <taxon>Betaproteobacteria</taxon>
        <taxon>Nitrosomonadales</taxon>
        <taxon>Nitrosomonadaceae</taxon>
        <taxon>Nitrosomonas</taxon>
    </lineage>
</organism>
<dbReference type="PANTHER" id="PTHR11076:SF34">
    <property type="entry name" value="PROTEIN UMUC"/>
    <property type="match status" value="1"/>
</dbReference>
<evidence type="ECO:0000256" key="3">
    <source>
        <dbReference type="ARBA" id="ARBA00023199"/>
    </source>
</evidence>
<accession>A0A1H8FJ47</accession>
<comment type="similarity">
    <text evidence="1">Belongs to the DNA polymerase type-Y family.</text>
</comment>
<dbReference type="GO" id="GO:0042276">
    <property type="term" value="P:error-prone translesion synthesis"/>
    <property type="evidence" value="ECO:0007669"/>
    <property type="project" value="TreeGrafter"/>
</dbReference>